<accession>A0ABW5BET0</accession>
<dbReference type="RefSeq" id="WP_380248372.1">
    <property type="nucleotide sequence ID" value="NZ_JBHUII010000001.1"/>
</dbReference>
<dbReference type="PROSITE" id="PS50125">
    <property type="entry name" value="GUANYLATE_CYCLASE_2"/>
    <property type="match status" value="1"/>
</dbReference>
<name>A0ABW5BET0_9PROT</name>
<reference evidence="4" key="1">
    <citation type="journal article" date="2019" name="Int. J. Syst. Evol. Microbiol.">
        <title>The Global Catalogue of Microorganisms (GCM) 10K type strain sequencing project: providing services to taxonomists for standard genome sequencing and annotation.</title>
        <authorList>
            <consortium name="The Broad Institute Genomics Platform"/>
            <consortium name="The Broad Institute Genome Sequencing Center for Infectious Disease"/>
            <person name="Wu L."/>
            <person name="Ma J."/>
        </authorList>
    </citation>
    <scope>NUCLEOTIDE SEQUENCE [LARGE SCALE GENOMIC DNA]</scope>
    <source>
        <strain evidence="4">CGMCC 4.7192</strain>
    </source>
</reference>
<organism evidence="3 4">
    <name type="scientific">Kiloniella antarctica</name>
    <dbReference type="NCBI Taxonomy" id="1550907"/>
    <lineage>
        <taxon>Bacteria</taxon>
        <taxon>Pseudomonadati</taxon>
        <taxon>Pseudomonadota</taxon>
        <taxon>Alphaproteobacteria</taxon>
        <taxon>Rhodospirillales</taxon>
        <taxon>Kiloniellaceae</taxon>
        <taxon>Kiloniella</taxon>
    </lineage>
</organism>
<dbReference type="InterPro" id="IPR001054">
    <property type="entry name" value="A/G_cyclase"/>
</dbReference>
<dbReference type="CDD" id="cd18773">
    <property type="entry name" value="PDC1_HK_sensor"/>
    <property type="match status" value="1"/>
</dbReference>
<sequence length="629" mass="69738">MARVSAPLSPQKRTDCAVKQHWRPSLAIALSFGFGGMSMVALAIVIWLSFDTARDNTFALTQEVTEISFGSIREHIDNKLTAAARQVTYMADLIENGLLDPNDENAITQTIKGALAATPQVRGMSLMRTNGSVVQAGWFDETSFFSRNKKGDNEYRFAALLQELSKRDDVYWGGVIWIEEVKEPHISVFHPVYRDDEYIGAMGAIISISSLSEYLNKLDKETGNHTYLLMDRNKVLAHPSLIDMSRSGLSAENPLPSLNQVIDGNLRRIWDEPLFEFNEMLGKGNIKGHTVDSFAGELTFLHTSFSDYGFKDLTLGIYFMEGELEGYYERLWFTAILAMGIAFITVITIFLAGKFIAIPLQRLSEASQQVGQLDLAHAKRLPGSIFKELDTAANAYNSMLSGLKWFENYVPKKLVKQLMDTNGEGIASEEREITVMFTDIVNFTSLSESMPASELADLLNHHFDLLGVKIDEQEGTIDKYIGDSIMAFWGAPSLQEDHAQRACRAALAIEKALTNDNRVRKEKGLDPINIRIGIHSGLAIAGNIGAKGRVNYTLIGDTVNTAQRLESLGKEALTKSTQTAKTLISATTQAYIKSETGMVTIHKGNFALRGRETETEVYELTAPEQSLIS</sequence>
<evidence type="ECO:0000259" key="2">
    <source>
        <dbReference type="PROSITE" id="PS50125"/>
    </source>
</evidence>
<keyword evidence="4" id="KW-1185">Reference proteome</keyword>
<dbReference type="Pfam" id="PF00211">
    <property type="entry name" value="Guanylate_cyc"/>
    <property type="match status" value="1"/>
</dbReference>
<keyword evidence="1" id="KW-1133">Transmembrane helix</keyword>
<keyword evidence="1" id="KW-0812">Transmembrane</keyword>
<evidence type="ECO:0000313" key="4">
    <source>
        <dbReference type="Proteomes" id="UP001597294"/>
    </source>
</evidence>
<dbReference type="Proteomes" id="UP001597294">
    <property type="component" value="Unassembled WGS sequence"/>
</dbReference>
<dbReference type="InterPro" id="IPR029787">
    <property type="entry name" value="Nucleotide_cyclase"/>
</dbReference>
<dbReference type="Gene3D" id="3.30.450.20">
    <property type="entry name" value="PAS domain"/>
    <property type="match status" value="1"/>
</dbReference>
<feature type="domain" description="Guanylate cyclase" evidence="2">
    <location>
        <begin position="434"/>
        <end position="566"/>
    </location>
</feature>
<comment type="caution">
    <text evidence="3">The sequence shown here is derived from an EMBL/GenBank/DDBJ whole genome shotgun (WGS) entry which is preliminary data.</text>
</comment>
<dbReference type="SMART" id="SM00044">
    <property type="entry name" value="CYCc"/>
    <property type="match status" value="1"/>
</dbReference>
<dbReference type="InterPro" id="IPR050697">
    <property type="entry name" value="Adenylyl/Guanylyl_Cyclase_3/4"/>
</dbReference>
<dbReference type="PANTHER" id="PTHR43081">
    <property type="entry name" value="ADENYLATE CYCLASE, TERMINAL-DIFFERENTIATION SPECIFIC-RELATED"/>
    <property type="match status" value="1"/>
</dbReference>
<dbReference type="SUPFAM" id="SSF55073">
    <property type="entry name" value="Nucleotide cyclase"/>
    <property type="match status" value="1"/>
</dbReference>
<proteinExistence type="predicted"/>
<feature type="transmembrane region" description="Helical" evidence="1">
    <location>
        <begin position="26"/>
        <end position="50"/>
    </location>
</feature>
<evidence type="ECO:0000313" key="3">
    <source>
        <dbReference type="EMBL" id="MFD2204613.1"/>
    </source>
</evidence>
<keyword evidence="1" id="KW-0472">Membrane</keyword>
<dbReference type="EMBL" id="JBHUII010000001">
    <property type="protein sequence ID" value="MFD2204613.1"/>
    <property type="molecule type" value="Genomic_DNA"/>
</dbReference>
<dbReference type="Gene3D" id="3.30.70.1230">
    <property type="entry name" value="Nucleotide cyclase"/>
    <property type="match status" value="1"/>
</dbReference>
<protein>
    <submittedName>
        <fullName evidence="3">Adenylate/guanylate cyclase domain-containing protein</fullName>
    </submittedName>
</protein>
<dbReference type="CDD" id="cd07302">
    <property type="entry name" value="CHD"/>
    <property type="match status" value="1"/>
</dbReference>
<evidence type="ECO:0000256" key="1">
    <source>
        <dbReference type="SAM" id="Phobius"/>
    </source>
</evidence>
<feature type="transmembrane region" description="Helical" evidence="1">
    <location>
        <begin position="331"/>
        <end position="352"/>
    </location>
</feature>
<gene>
    <name evidence="3" type="ORF">ACFSKO_03280</name>
</gene>
<dbReference type="PANTHER" id="PTHR43081:SF1">
    <property type="entry name" value="ADENYLATE CYCLASE, TERMINAL-DIFFERENTIATION SPECIFIC"/>
    <property type="match status" value="1"/>
</dbReference>